<dbReference type="RefSeq" id="WP_135434437.1">
    <property type="nucleotide sequence ID" value="NZ_SRLA01000002.1"/>
</dbReference>
<evidence type="ECO:0000313" key="3">
    <source>
        <dbReference type="EMBL" id="TGE08527.1"/>
    </source>
</evidence>
<dbReference type="SUPFAM" id="SSF117916">
    <property type="entry name" value="Fe-S cluster assembly (FSCA) domain-like"/>
    <property type="match status" value="1"/>
</dbReference>
<name>A0A4Z0PAN6_9BACT</name>
<protein>
    <submittedName>
        <fullName evidence="3">Phenylacetate-CoA oxygenase subunit PaaJ</fullName>
    </submittedName>
</protein>
<dbReference type="NCBIfam" id="TIGR02159">
    <property type="entry name" value="PA_CoA_Oxy4"/>
    <property type="match status" value="1"/>
</dbReference>
<evidence type="ECO:0000259" key="2">
    <source>
        <dbReference type="Pfam" id="PF23451"/>
    </source>
</evidence>
<dbReference type="AlphaFoldDB" id="A0A4Z0PAN6"/>
<dbReference type="InterPro" id="IPR056572">
    <property type="entry name" value="Zn_ribbon_PaaD"/>
</dbReference>
<dbReference type="InterPro" id="IPR052339">
    <property type="entry name" value="Fe-S_Maturation_MIP18"/>
</dbReference>
<organism evidence="3 4">
    <name type="scientific">Hymenobacter fodinae</name>
    <dbReference type="NCBI Taxonomy" id="2510796"/>
    <lineage>
        <taxon>Bacteria</taxon>
        <taxon>Pseudomonadati</taxon>
        <taxon>Bacteroidota</taxon>
        <taxon>Cytophagia</taxon>
        <taxon>Cytophagales</taxon>
        <taxon>Hymenobacteraceae</taxon>
        <taxon>Hymenobacter</taxon>
    </lineage>
</organism>
<evidence type="ECO:0000259" key="1">
    <source>
        <dbReference type="Pfam" id="PF01883"/>
    </source>
</evidence>
<dbReference type="OrthoDB" id="3684942at2"/>
<dbReference type="PANTHER" id="PTHR42831">
    <property type="entry name" value="FE-S PROTEIN MATURATION AUXILIARY FACTOR YITW"/>
    <property type="match status" value="1"/>
</dbReference>
<dbReference type="InterPro" id="IPR034904">
    <property type="entry name" value="FSCA_dom_sf"/>
</dbReference>
<comment type="caution">
    <text evidence="3">The sequence shown here is derived from an EMBL/GenBank/DDBJ whole genome shotgun (WGS) entry which is preliminary data.</text>
</comment>
<dbReference type="Proteomes" id="UP000298337">
    <property type="component" value="Unassembled WGS sequence"/>
</dbReference>
<dbReference type="Gene3D" id="3.30.300.130">
    <property type="entry name" value="Fe-S cluster assembly (FSCA)"/>
    <property type="match status" value="1"/>
</dbReference>
<dbReference type="EMBL" id="SRLA01000002">
    <property type="protein sequence ID" value="TGE08527.1"/>
    <property type="molecule type" value="Genomic_DNA"/>
</dbReference>
<dbReference type="Pfam" id="PF23451">
    <property type="entry name" value="Zn_ribbon_PaaD"/>
    <property type="match status" value="1"/>
</dbReference>
<reference evidence="3 4" key="1">
    <citation type="submission" date="2019-04" db="EMBL/GenBank/DDBJ databases">
        <authorList>
            <person name="Feng G."/>
            <person name="Zhang J."/>
            <person name="Zhu H."/>
        </authorList>
    </citation>
    <scope>NUCLEOTIDE SEQUENCE [LARGE SCALE GENOMIC DNA]</scope>
    <source>
        <strain evidence="3 4">92R-1</strain>
    </source>
</reference>
<dbReference type="Pfam" id="PF01883">
    <property type="entry name" value="FeS_assembly_P"/>
    <property type="match status" value="1"/>
</dbReference>
<dbReference type="PANTHER" id="PTHR42831:SF3">
    <property type="entry name" value="1,2-PHENYLACETYL-COA EPOXIDASE, SUBUNIT D-RELATED"/>
    <property type="match status" value="1"/>
</dbReference>
<keyword evidence="4" id="KW-1185">Reference proteome</keyword>
<evidence type="ECO:0000313" key="4">
    <source>
        <dbReference type="Proteomes" id="UP000298337"/>
    </source>
</evidence>
<feature type="domain" description="PaaD zinc beta ribbon" evidence="2">
    <location>
        <begin position="120"/>
        <end position="167"/>
    </location>
</feature>
<gene>
    <name evidence="3" type="primary">paaJ</name>
    <name evidence="3" type="ORF">EU556_12555</name>
</gene>
<feature type="domain" description="MIP18 family-like" evidence="1">
    <location>
        <begin position="10"/>
        <end position="69"/>
    </location>
</feature>
<proteinExistence type="predicted"/>
<accession>A0A4Z0PAN6</accession>
<sequence length="169" mass="18585">MVAETPMPTEERIWQLLDDVFDPEVPVLSILDLGIVRGVQVQGQQVTVTITPTYSGCPAMNTIATDIRLRLLAEGITQVTINNQLRPAWTTDWMTAAGREKLEAYGIAAPINGTATGHVLNLFGQDTAVRCPLCKSEHTHLVSQFGSTACKASYQCDDCLEPFDYFKCH</sequence>
<dbReference type="InterPro" id="IPR002744">
    <property type="entry name" value="MIP18-like"/>
</dbReference>
<dbReference type="InterPro" id="IPR011883">
    <property type="entry name" value="PaaD-like"/>
</dbReference>